<dbReference type="EMBL" id="JAUSRF010000002">
    <property type="protein sequence ID" value="MDP9835872.1"/>
    <property type="molecule type" value="Genomic_DNA"/>
</dbReference>
<dbReference type="InterPro" id="IPR029063">
    <property type="entry name" value="SAM-dependent_MTases_sf"/>
</dbReference>
<evidence type="ECO:0000313" key="4">
    <source>
        <dbReference type="Proteomes" id="UP001241472"/>
    </source>
</evidence>
<name>A0ABT9PN33_9HYPH</name>
<dbReference type="RefSeq" id="WP_306830958.1">
    <property type="nucleotide sequence ID" value="NZ_JAUSRF010000002.1"/>
</dbReference>
<dbReference type="SUPFAM" id="SSF53335">
    <property type="entry name" value="S-adenosyl-L-methionine-dependent methyltransferases"/>
    <property type="match status" value="1"/>
</dbReference>
<dbReference type="Proteomes" id="UP001241472">
    <property type="component" value="Unassembled WGS sequence"/>
</dbReference>
<accession>A0ABT9PN33</accession>
<dbReference type="InterPro" id="IPR050078">
    <property type="entry name" value="Ribosomal_L11_MeTrfase_PrmA"/>
</dbReference>
<evidence type="ECO:0000256" key="1">
    <source>
        <dbReference type="ARBA" id="ARBA00022603"/>
    </source>
</evidence>
<keyword evidence="1" id="KW-0489">Methyltransferase</keyword>
<dbReference type="CDD" id="cd02440">
    <property type="entry name" value="AdoMet_MTases"/>
    <property type="match status" value="1"/>
</dbReference>
<dbReference type="PANTHER" id="PTHR43648:SF1">
    <property type="entry name" value="ELECTRON TRANSFER FLAVOPROTEIN BETA SUBUNIT LYSINE METHYLTRANSFERASE"/>
    <property type="match status" value="1"/>
</dbReference>
<keyword evidence="4" id="KW-1185">Reference proteome</keyword>
<dbReference type="PANTHER" id="PTHR43648">
    <property type="entry name" value="ELECTRON TRANSFER FLAVOPROTEIN BETA SUBUNIT LYSINE METHYLTRANSFERASE"/>
    <property type="match status" value="1"/>
</dbReference>
<organism evidence="3 4">
    <name type="scientific">Neorhizobium huautlense</name>
    <dbReference type="NCBI Taxonomy" id="67774"/>
    <lineage>
        <taxon>Bacteria</taxon>
        <taxon>Pseudomonadati</taxon>
        <taxon>Pseudomonadota</taxon>
        <taxon>Alphaproteobacteria</taxon>
        <taxon>Hyphomicrobiales</taxon>
        <taxon>Rhizobiaceae</taxon>
        <taxon>Rhizobium/Agrobacterium group</taxon>
        <taxon>Neorhizobium</taxon>
    </lineage>
</organism>
<protein>
    <submittedName>
        <fullName evidence="3">Nicotinamide N-methyase</fullName>
    </submittedName>
</protein>
<comment type="caution">
    <text evidence="3">The sequence shown here is derived from an EMBL/GenBank/DDBJ whole genome shotgun (WGS) entry which is preliminary data.</text>
</comment>
<proteinExistence type="predicted"/>
<sequence length="206" mass="21829">MSAFAEDFIRTNLRVEPARFLPEISLYAAHPGSRLSLLIGDEGEPPYWAYGWAGGTVLARHVLDFPETVRGRRVLDLGCGSGVVGIAAAKAGAVRVTASDIDANALAATRLNAALNEVDIDLAEGDLIGGPLPQADIVLVGDLFYDRETAEKMLPWLQACRAAGKTVLIGDPFRAHLPQDSLRLVASYDVPDFGSGSGRAGVFSLP</sequence>
<gene>
    <name evidence="3" type="ORF">J2T09_000614</name>
</gene>
<reference evidence="3 4" key="1">
    <citation type="submission" date="2023-07" db="EMBL/GenBank/DDBJ databases">
        <title>Sorghum-associated microbial communities from plants grown in Nebraska, USA.</title>
        <authorList>
            <person name="Schachtman D."/>
        </authorList>
    </citation>
    <scope>NUCLEOTIDE SEQUENCE [LARGE SCALE GENOMIC DNA]</scope>
    <source>
        <strain evidence="3 4">DS1307</strain>
    </source>
</reference>
<evidence type="ECO:0000256" key="2">
    <source>
        <dbReference type="ARBA" id="ARBA00022679"/>
    </source>
</evidence>
<evidence type="ECO:0000313" key="3">
    <source>
        <dbReference type="EMBL" id="MDP9835872.1"/>
    </source>
</evidence>
<dbReference type="Pfam" id="PF06325">
    <property type="entry name" value="PrmA"/>
    <property type="match status" value="1"/>
</dbReference>
<dbReference type="Gene3D" id="3.40.50.150">
    <property type="entry name" value="Vaccinia Virus protein VP39"/>
    <property type="match status" value="1"/>
</dbReference>
<keyword evidence="2" id="KW-0808">Transferase</keyword>